<dbReference type="Proteomes" id="UP000034531">
    <property type="component" value="Unassembled WGS sequence"/>
</dbReference>
<evidence type="ECO:0008006" key="3">
    <source>
        <dbReference type="Google" id="ProtNLM"/>
    </source>
</evidence>
<dbReference type="AlphaFoldDB" id="A0A0G0RA79"/>
<evidence type="ECO:0000313" key="2">
    <source>
        <dbReference type="Proteomes" id="UP000034531"/>
    </source>
</evidence>
<dbReference type="EMBL" id="LBYI01000033">
    <property type="protein sequence ID" value="KKR49308.1"/>
    <property type="molecule type" value="Genomic_DNA"/>
</dbReference>
<comment type="caution">
    <text evidence="1">The sequence shown here is derived from an EMBL/GenBank/DDBJ whole genome shotgun (WGS) entry which is preliminary data.</text>
</comment>
<protein>
    <recommendedName>
        <fullName evidence="3">Plasmid stabilization system</fullName>
    </recommendedName>
</protein>
<gene>
    <name evidence="1" type="ORF">UT84_C0033G0002</name>
</gene>
<evidence type="ECO:0000313" key="1">
    <source>
        <dbReference type="EMBL" id="KKR49308.1"/>
    </source>
</evidence>
<proteinExistence type="predicted"/>
<sequence>MSFEIKYENKNKRDEFDSVLAQFSEDVQERAIKHLSETPHSARKIGQIRKYNLPNAHRIVYTIPKVAKDAQRIVNIVGAGNHAYYLRLLKKYA</sequence>
<organism evidence="1 2">
    <name type="scientific">Candidatus Curtissbacteria bacterium GW2011_GWA1_40_16</name>
    <dbReference type="NCBI Taxonomy" id="1618405"/>
    <lineage>
        <taxon>Bacteria</taxon>
        <taxon>Candidatus Curtissiibacteriota</taxon>
    </lineage>
</organism>
<reference evidence="1 2" key="1">
    <citation type="journal article" date="2015" name="Nature">
        <title>rRNA introns, odd ribosomes, and small enigmatic genomes across a large radiation of phyla.</title>
        <authorList>
            <person name="Brown C.T."/>
            <person name="Hug L.A."/>
            <person name="Thomas B.C."/>
            <person name="Sharon I."/>
            <person name="Castelle C.J."/>
            <person name="Singh A."/>
            <person name="Wilkins M.J."/>
            <person name="Williams K.H."/>
            <person name="Banfield J.F."/>
        </authorList>
    </citation>
    <scope>NUCLEOTIDE SEQUENCE [LARGE SCALE GENOMIC DNA]</scope>
</reference>
<name>A0A0G0RA79_9BACT</name>
<accession>A0A0G0RA79</accession>